<protein>
    <submittedName>
        <fullName evidence="2">Uncharacterized protein</fullName>
    </submittedName>
</protein>
<proteinExistence type="predicted"/>
<gene>
    <name evidence="2" type="ORF">CJ030_MR8G020219</name>
</gene>
<feature type="region of interest" description="Disordered" evidence="1">
    <location>
        <begin position="52"/>
        <end position="73"/>
    </location>
</feature>
<organism evidence="2 3">
    <name type="scientific">Morella rubra</name>
    <name type="common">Chinese bayberry</name>
    <dbReference type="NCBI Taxonomy" id="262757"/>
    <lineage>
        <taxon>Eukaryota</taxon>
        <taxon>Viridiplantae</taxon>
        <taxon>Streptophyta</taxon>
        <taxon>Embryophyta</taxon>
        <taxon>Tracheophyta</taxon>
        <taxon>Spermatophyta</taxon>
        <taxon>Magnoliopsida</taxon>
        <taxon>eudicotyledons</taxon>
        <taxon>Gunneridae</taxon>
        <taxon>Pentapetalae</taxon>
        <taxon>rosids</taxon>
        <taxon>fabids</taxon>
        <taxon>Fagales</taxon>
        <taxon>Myricaceae</taxon>
        <taxon>Morella</taxon>
    </lineage>
</organism>
<dbReference type="AlphaFoldDB" id="A0A6A1UPE6"/>
<sequence length="128" mass="14237">MRTEAQSKSKEGLPYGNLLTELIMDASVDAICYEPTSMRLSPINNGTCRLSLAHGSTSQRPPAAPQHSGGMTWEQQDTRTLLEMEHNILHVMERAVAPIISSVAAMDKRFEKIESMQLELKKTNDEGH</sequence>
<comment type="caution">
    <text evidence="2">The sequence shown here is derived from an EMBL/GenBank/DDBJ whole genome shotgun (WGS) entry which is preliminary data.</text>
</comment>
<name>A0A6A1UPE6_9ROSI</name>
<dbReference type="EMBL" id="RXIC02000026">
    <property type="protein sequence ID" value="KAB1202141.1"/>
    <property type="molecule type" value="Genomic_DNA"/>
</dbReference>
<evidence type="ECO:0000313" key="3">
    <source>
        <dbReference type="Proteomes" id="UP000516437"/>
    </source>
</evidence>
<evidence type="ECO:0000256" key="1">
    <source>
        <dbReference type="SAM" id="MobiDB-lite"/>
    </source>
</evidence>
<dbReference type="Proteomes" id="UP000516437">
    <property type="component" value="Chromosome 8"/>
</dbReference>
<evidence type="ECO:0000313" key="2">
    <source>
        <dbReference type="EMBL" id="KAB1202141.1"/>
    </source>
</evidence>
<keyword evidence="3" id="KW-1185">Reference proteome</keyword>
<reference evidence="2 3" key="1">
    <citation type="journal article" date="2019" name="Plant Biotechnol. J.">
        <title>The red bayberry genome and genetic basis of sex determination.</title>
        <authorList>
            <person name="Jia H.M."/>
            <person name="Jia H.J."/>
            <person name="Cai Q.L."/>
            <person name="Wang Y."/>
            <person name="Zhao H.B."/>
            <person name="Yang W.F."/>
            <person name="Wang G.Y."/>
            <person name="Li Y.H."/>
            <person name="Zhan D.L."/>
            <person name="Shen Y.T."/>
            <person name="Niu Q.F."/>
            <person name="Chang L."/>
            <person name="Qiu J."/>
            <person name="Zhao L."/>
            <person name="Xie H.B."/>
            <person name="Fu W.Y."/>
            <person name="Jin J."/>
            <person name="Li X.W."/>
            <person name="Jiao Y."/>
            <person name="Zhou C.C."/>
            <person name="Tu T."/>
            <person name="Chai C.Y."/>
            <person name="Gao J.L."/>
            <person name="Fan L.J."/>
            <person name="van de Weg E."/>
            <person name="Wang J.Y."/>
            <person name="Gao Z.S."/>
        </authorList>
    </citation>
    <scope>NUCLEOTIDE SEQUENCE [LARGE SCALE GENOMIC DNA]</scope>
    <source>
        <tissue evidence="2">Leaves</tissue>
    </source>
</reference>
<accession>A0A6A1UPE6</accession>